<keyword evidence="9" id="KW-1185">Reference proteome</keyword>
<comment type="function">
    <text evidence="6">Specifically methylates the N7 position of a guanine in 16S rRNA.</text>
</comment>
<dbReference type="GO" id="GO:0008168">
    <property type="term" value="F:methyltransferase activity"/>
    <property type="evidence" value="ECO:0007669"/>
    <property type="project" value="UniProtKB-KW"/>
</dbReference>
<sequence>MGLDGLASTTPAAAVAVFGDQVKQAERFVSLLREHGVERGLIGPREVDRLWERHVLNSAVIGEQIPRESRVVDVGSGAGLPGVPLAISRPDLDIVLLEPMARRVEWLTEVAEELDLRVTVVRGRAEEKAVHEQIGLADIATARAVAPLGRLAAWCLPLVRSGGALVALKGASAPDEIERDRASVSKAGGSEPRIAECGVDVLETPTTVVVIDRTAARTPTSRKGRSGMRPKRKG</sequence>
<reference evidence="9" key="1">
    <citation type="journal article" date="2019" name="Int. J. Syst. Evol. Microbiol.">
        <title>The Global Catalogue of Microorganisms (GCM) 10K type strain sequencing project: providing services to taxonomists for standard genome sequencing and annotation.</title>
        <authorList>
            <consortium name="The Broad Institute Genomics Platform"/>
            <consortium name="The Broad Institute Genome Sequencing Center for Infectious Disease"/>
            <person name="Wu L."/>
            <person name="Ma J."/>
        </authorList>
    </citation>
    <scope>NUCLEOTIDE SEQUENCE [LARGE SCALE GENOMIC DNA]</scope>
    <source>
        <strain evidence="9">IBRC-M 10906</strain>
    </source>
</reference>
<dbReference type="PIRSF" id="PIRSF003078">
    <property type="entry name" value="GidB"/>
    <property type="match status" value="1"/>
</dbReference>
<dbReference type="InterPro" id="IPR029063">
    <property type="entry name" value="SAM-dependent_MTases_sf"/>
</dbReference>
<gene>
    <name evidence="6 8" type="primary">rsmG</name>
    <name evidence="8" type="ORF">ACFS2C_26360</name>
</gene>
<dbReference type="EC" id="2.1.1.-" evidence="6"/>
<feature type="compositionally biased region" description="Basic residues" evidence="7">
    <location>
        <begin position="220"/>
        <end position="234"/>
    </location>
</feature>
<dbReference type="PANTHER" id="PTHR31760:SF0">
    <property type="entry name" value="S-ADENOSYL-L-METHIONINE-DEPENDENT METHYLTRANSFERASES SUPERFAMILY PROTEIN"/>
    <property type="match status" value="1"/>
</dbReference>
<feature type="binding site" evidence="6">
    <location>
        <position position="143"/>
    </location>
    <ligand>
        <name>S-adenosyl-L-methionine</name>
        <dbReference type="ChEBI" id="CHEBI:59789"/>
    </ligand>
</feature>
<dbReference type="GO" id="GO:0032259">
    <property type="term" value="P:methylation"/>
    <property type="evidence" value="ECO:0007669"/>
    <property type="project" value="UniProtKB-KW"/>
</dbReference>
<dbReference type="Pfam" id="PF02527">
    <property type="entry name" value="GidB"/>
    <property type="match status" value="1"/>
</dbReference>
<comment type="caution">
    <text evidence="8">The sequence shown here is derived from an EMBL/GenBank/DDBJ whole genome shotgun (WGS) entry which is preliminary data.</text>
</comment>
<dbReference type="RefSeq" id="WP_377395492.1">
    <property type="nucleotide sequence ID" value="NZ_JBHSAN010000054.1"/>
</dbReference>
<keyword evidence="3 6" id="KW-0489">Methyltransferase</keyword>
<feature type="binding site" evidence="6">
    <location>
        <begin position="125"/>
        <end position="126"/>
    </location>
    <ligand>
        <name>S-adenosyl-L-methionine</name>
        <dbReference type="ChEBI" id="CHEBI:59789"/>
    </ligand>
</feature>
<organism evidence="8 9">
    <name type="scientific">Prauserella oleivorans</name>
    <dbReference type="NCBI Taxonomy" id="1478153"/>
    <lineage>
        <taxon>Bacteria</taxon>
        <taxon>Bacillati</taxon>
        <taxon>Actinomycetota</taxon>
        <taxon>Actinomycetes</taxon>
        <taxon>Pseudonocardiales</taxon>
        <taxon>Pseudonocardiaceae</taxon>
        <taxon>Prauserella</taxon>
    </lineage>
</organism>
<evidence type="ECO:0000313" key="8">
    <source>
        <dbReference type="EMBL" id="MFD2802922.1"/>
    </source>
</evidence>
<comment type="similarity">
    <text evidence="6">Belongs to the methyltransferase superfamily. RNA methyltransferase RsmG family.</text>
</comment>
<protein>
    <recommendedName>
        <fullName evidence="6">Ribosomal RNA small subunit methyltransferase G</fullName>
        <ecNumber evidence="6">2.1.1.-</ecNumber>
    </recommendedName>
    <alternativeName>
        <fullName evidence="6">16S rRNA 7-methylguanosine methyltransferase</fullName>
        <shortName evidence="6">16S rRNA m7G methyltransferase</shortName>
    </alternativeName>
</protein>
<feature type="region of interest" description="Disordered" evidence="7">
    <location>
        <begin position="212"/>
        <end position="234"/>
    </location>
</feature>
<evidence type="ECO:0000256" key="1">
    <source>
        <dbReference type="ARBA" id="ARBA00022490"/>
    </source>
</evidence>
<feature type="binding site" evidence="6">
    <location>
        <position position="80"/>
    </location>
    <ligand>
        <name>S-adenosyl-L-methionine</name>
        <dbReference type="ChEBI" id="CHEBI:59789"/>
    </ligand>
</feature>
<keyword evidence="5 6" id="KW-0949">S-adenosyl-L-methionine</keyword>
<accession>A0ABW5WGE0</accession>
<evidence type="ECO:0000256" key="6">
    <source>
        <dbReference type="HAMAP-Rule" id="MF_00074"/>
    </source>
</evidence>
<evidence type="ECO:0000256" key="2">
    <source>
        <dbReference type="ARBA" id="ARBA00022552"/>
    </source>
</evidence>
<feature type="binding site" evidence="6">
    <location>
        <position position="75"/>
    </location>
    <ligand>
        <name>S-adenosyl-L-methionine</name>
        <dbReference type="ChEBI" id="CHEBI:59789"/>
    </ligand>
</feature>
<evidence type="ECO:0000256" key="7">
    <source>
        <dbReference type="SAM" id="MobiDB-lite"/>
    </source>
</evidence>
<dbReference type="InterPro" id="IPR003682">
    <property type="entry name" value="rRNA_ssu_MeTfrase_G"/>
</dbReference>
<dbReference type="Gene3D" id="3.40.50.150">
    <property type="entry name" value="Vaccinia Virus protein VP39"/>
    <property type="match status" value="1"/>
</dbReference>
<comment type="subcellular location">
    <subcellularLocation>
        <location evidence="6">Cytoplasm</location>
    </subcellularLocation>
</comment>
<dbReference type="HAMAP" id="MF_00074">
    <property type="entry name" value="16SrRNA_methyltr_G"/>
    <property type="match status" value="1"/>
</dbReference>
<dbReference type="Proteomes" id="UP001597478">
    <property type="component" value="Unassembled WGS sequence"/>
</dbReference>
<keyword evidence="1 6" id="KW-0963">Cytoplasm</keyword>
<evidence type="ECO:0000313" key="9">
    <source>
        <dbReference type="Proteomes" id="UP001597478"/>
    </source>
</evidence>
<proteinExistence type="inferred from homology"/>
<comment type="caution">
    <text evidence="6">Lacks conserved residue(s) required for the propagation of feature annotation.</text>
</comment>
<dbReference type="EMBL" id="JBHUOF010000049">
    <property type="protein sequence ID" value="MFD2802922.1"/>
    <property type="molecule type" value="Genomic_DNA"/>
</dbReference>
<evidence type="ECO:0000256" key="3">
    <source>
        <dbReference type="ARBA" id="ARBA00022603"/>
    </source>
</evidence>
<keyword evidence="4 6" id="KW-0808">Transferase</keyword>
<dbReference type="NCBIfam" id="TIGR00138">
    <property type="entry name" value="rsmG_gidB"/>
    <property type="match status" value="1"/>
</dbReference>
<name>A0ABW5WGE0_9PSEU</name>
<evidence type="ECO:0000256" key="4">
    <source>
        <dbReference type="ARBA" id="ARBA00022679"/>
    </source>
</evidence>
<evidence type="ECO:0000256" key="5">
    <source>
        <dbReference type="ARBA" id="ARBA00022691"/>
    </source>
</evidence>
<keyword evidence="2 6" id="KW-0698">rRNA processing</keyword>
<dbReference type="PANTHER" id="PTHR31760">
    <property type="entry name" value="S-ADENOSYL-L-METHIONINE-DEPENDENT METHYLTRANSFERASES SUPERFAMILY PROTEIN"/>
    <property type="match status" value="1"/>
</dbReference>
<dbReference type="SUPFAM" id="SSF53335">
    <property type="entry name" value="S-adenosyl-L-methionine-dependent methyltransferases"/>
    <property type="match status" value="1"/>
</dbReference>